<dbReference type="GO" id="GO:0046872">
    <property type="term" value="F:metal ion binding"/>
    <property type="evidence" value="ECO:0007669"/>
    <property type="project" value="UniProtKB-KW"/>
</dbReference>
<dbReference type="InterPro" id="IPR016131">
    <property type="entry name" value="Haemerythrin_Fe_BS"/>
</dbReference>
<dbReference type="PANTHER" id="PTHR37164:SF1">
    <property type="entry name" value="BACTERIOHEMERYTHRIN"/>
    <property type="match status" value="1"/>
</dbReference>
<sequence>MMLIKWKEEYSVNVKEIDEQHQHLISMINQLYKNISNVSLDEILLAQTLDELIEFAKNHFGTEEKYFDKFGYPEAEHHKSIHRLFTEKISLFKEGYKNKKVKISFDLIDFLEDWFLNHLASEDKKYTKFFNEHGLY</sequence>
<gene>
    <name evidence="5" type="ORF">A3E89_01205</name>
</gene>
<feature type="domain" description="Hemerythrin-like" evidence="4">
    <location>
        <begin position="14"/>
        <end position="126"/>
    </location>
</feature>
<evidence type="ECO:0000313" key="6">
    <source>
        <dbReference type="Proteomes" id="UP000185891"/>
    </source>
</evidence>
<dbReference type="InterPro" id="IPR050669">
    <property type="entry name" value="Hemerythrin"/>
</dbReference>
<dbReference type="Pfam" id="PF01814">
    <property type="entry name" value="Hemerythrin"/>
    <property type="match status" value="1"/>
</dbReference>
<dbReference type="AlphaFoldDB" id="A0A1F5ENX8"/>
<dbReference type="InterPro" id="IPR035938">
    <property type="entry name" value="Hemerythrin-like_sf"/>
</dbReference>
<dbReference type="InterPro" id="IPR012312">
    <property type="entry name" value="Hemerythrin-like"/>
</dbReference>
<evidence type="ECO:0000256" key="2">
    <source>
        <dbReference type="ARBA" id="ARBA00022723"/>
    </source>
</evidence>
<evidence type="ECO:0000313" key="5">
    <source>
        <dbReference type="EMBL" id="OGD69030.1"/>
    </source>
</evidence>
<comment type="similarity">
    <text evidence="1">Belongs to the hemerythrin family.</text>
</comment>
<dbReference type="NCBIfam" id="TIGR02481">
    <property type="entry name" value="hemeryth_dom"/>
    <property type="match status" value="1"/>
</dbReference>
<proteinExistence type="inferred from homology"/>
<evidence type="ECO:0000256" key="1">
    <source>
        <dbReference type="ARBA" id="ARBA00010587"/>
    </source>
</evidence>
<dbReference type="Gene3D" id="1.20.120.50">
    <property type="entry name" value="Hemerythrin-like"/>
    <property type="match status" value="1"/>
</dbReference>
<dbReference type="SUPFAM" id="SSF47188">
    <property type="entry name" value="Hemerythrin-like"/>
    <property type="match status" value="1"/>
</dbReference>
<dbReference type="EMBL" id="MFAA01000017">
    <property type="protein sequence ID" value="OGD69030.1"/>
    <property type="molecule type" value="Genomic_DNA"/>
</dbReference>
<evidence type="ECO:0000259" key="4">
    <source>
        <dbReference type="Pfam" id="PF01814"/>
    </source>
</evidence>
<keyword evidence="2" id="KW-0479">Metal-binding</keyword>
<dbReference type="CDD" id="cd12107">
    <property type="entry name" value="Hemerythrin"/>
    <property type="match status" value="1"/>
</dbReference>
<evidence type="ECO:0000256" key="3">
    <source>
        <dbReference type="ARBA" id="ARBA00023004"/>
    </source>
</evidence>
<keyword evidence="3" id="KW-0408">Iron</keyword>
<dbReference type="Proteomes" id="UP000185891">
    <property type="component" value="Unassembled WGS sequence"/>
</dbReference>
<protein>
    <recommendedName>
        <fullName evidence="4">Hemerythrin-like domain-containing protein</fullName>
    </recommendedName>
</protein>
<dbReference type="PANTHER" id="PTHR37164">
    <property type="entry name" value="BACTERIOHEMERYTHRIN"/>
    <property type="match status" value="1"/>
</dbReference>
<organism evidence="5 6">
    <name type="scientific">Candidatus Campbellbacteria bacterium RIFCSPHIGHO2_12_FULL_35_10</name>
    <dbReference type="NCBI Taxonomy" id="1797578"/>
    <lineage>
        <taxon>Bacteria</taxon>
        <taxon>Candidatus Campbelliibacteriota</taxon>
    </lineage>
</organism>
<comment type="caution">
    <text evidence="5">The sequence shown here is derived from an EMBL/GenBank/DDBJ whole genome shotgun (WGS) entry which is preliminary data.</text>
</comment>
<dbReference type="NCBIfam" id="NF033749">
    <property type="entry name" value="bact_hemeryth"/>
    <property type="match status" value="1"/>
</dbReference>
<name>A0A1F5ENX8_9BACT</name>
<dbReference type="InterPro" id="IPR012827">
    <property type="entry name" value="Hemerythrin_metal-bd"/>
</dbReference>
<dbReference type="PROSITE" id="PS00550">
    <property type="entry name" value="HEMERYTHRINS"/>
    <property type="match status" value="1"/>
</dbReference>
<accession>A0A1F5ENX8</accession>
<reference evidence="5 6" key="1">
    <citation type="journal article" date="2016" name="Nat. Commun.">
        <title>Thousands of microbial genomes shed light on interconnected biogeochemical processes in an aquifer system.</title>
        <authorList>
            <person name="Anantharaman K."/>
            <person name="Brown C.T."/>
            <person name="Hug L.A."/>
            <person name="Sharon I."/>
            <person name="Castelle C.J."/>
            <person name="Probst A.J."/>
            <person name="Thomas B.C."/>
            <person name="Singh A."/>
            <person name="Wilkins M.J."/>
            <person name="Karaoz U."/>
            <person name="Brodie E.L."/>
            <person name="Williams K.H."/>
            <person name="Hubbard S.S."/>
            <person name="Banfield J.F."/>
        </authorList>
    </citation>
    <scope>NUCLEOTIDE SEQUENCE [LARGE SCALE GENOMIC DNA]</scope>
</reference>